<dbReference type="InterPro" id="IPR029787">
    <property type="entry name" value="Nucleotide_cyclase"/>
</dbReference>
<evidence type="ECO:0000259" key="3">
    <source>
        <dbReference type="PROSITE" id="PS50125"/>
    </source>
</evidence>
<dbReference type="Pfam" id="PF00211">
    <property type="entry name" value="Guanylate_cyc"/>
    <property type="match status" value="1"/>
</dbReference>
<evidence type="ECO:0000313" key="4">
    <source>
        <dbReference type="EMBL" id="CAA9548234.1"/>
    </source>
</evidence>
<dbReference type="SUPFAM" id="SSF52540">
    <property type="entry name" value="P-loop containing nucleoside triphosphate hydrolases"/>
    <property type="match status" value="1"/>
</dbReference>
<dbReference type="CDD" id="cd07302">
    <property type="entry name" value="CHD"/>
    <property type="match status" value="1"/>
</dbReference>
<dbReference type="EC" id="4.6.1.1" evidence="4"/>
<feature type="domain" description="Guanylate cyclase" evidence="3">
    <location>
        <begin position="1"/>
        <end position="41"/>
    </location>
</feature>
<dbReference type="InterPro" id="IPR027417">
    <property type="entry name" value="P-loop_NTPase"/>
</dbReference>
<proteinExistence type="predicted"/>
<keyword evidence="2" id="KW-0067">ATP-binding</keyword>
<dbReference type="Gene3D" id="3.30.70.1230">
    <property type="entry name" value="Nucleotide cyclase"/>
    <property type="match status" value="1"/>
</dbReference>
<dbReference type="GO" id="GO:0005524">
    <property type="term" value="F:ATP binding"/>
    <property type="evidence" value="ECO:0007669"/>
    <property type="project" value="UniProtKB-KW"/>
</dbReference>
<dbReference type="GO" id="GO:0035556">
    <property type="term" value="P:intracellular signal transduction"/>
    <property type="evidence" value="ECO:0007669"/>
    <property type="project" value="InterPro"/>
</dbReference>
<evidence type="ECO:0000256" key="1">
    <source>
        <dbReference type="ARBA" id="ARBA00022741"/>
    </source>
</evidence>
<reference evidence="4" key="1">
    <citation type="submission" date="2020-02" db="EMBL/GenBank/DDBJ databases">
        <authorList>
            <person name="Meier V. D."/>
        </authorList>
    </citation>
    <scope>NUCLEOTIDE SEQUENCE</scope>
    <source>
        <strain evidence="4">AVDCRST_MAG88</strain>
    </source>
</reference>
<dbReference type="GO" id="GO:0004016">
    <property type="term" value="F:adenylate cyclase activity"/>
    <property type="evidence" value="ECO:0007669"/>
    <property type="project" value="UniProtKB-EC"/>
</dbReference>
<protein>
    <submittedName>
        <fullName evidence="4">Adenylate cyclase / Guanylate cyclase</fullName>
        <ecNumber evidence="4">4.6.1.1</ecNumber>
        <ecNumber evidence="4">4.6.1.2</ecNumber>
    </submittedName>
</protein>
<dbReference type="GO" id="GO:0004383">
    <property type="term" value="F:guanylate cyclase activity"/>
    <property type="evidence" value="ECO:0007669"/>
    <property type="project" value="UniProtKB-EC"/>
</dbReference>
<dbReference type="SUPFAM" id="SSF55073">
    <property type="entry name" value="Nucleotide cyclase"/>
    <property type="match status" value="1"/>
</dbReference>
<organism evidence="4">
    <name type="scientific">uncultured Thermomicrobiales bacterium</name>
    <dbReference type="NCBI Taxonomy" id="1645740"/>
    <lineage>
        <taxon>Bacteria</taxon>
        <taxon>Pseudomonadati</taxon>
        <taxon>Thermomicrobiota</taxon>
        <taxon>Thermomicrobia</taxon>
        <taxon>Thermomicrobiales</taxon>
        <taxon>environmental samples</taxon>
    </lineage>
</organism>
<accession>A0A6J4UFF4</accession>
<dbReference type="PANTHER" id="PTHR16305:SF28">
    <property type="entry name" value="GUANYLATE CYCLASE DOMAIN-CONTAINING PROTEIN"/>
    <property type="match status" value="1"/>
</dbReference>
<dbReference type="InterPro" id="IPR001054">
    <property type="entry name" value="A/G_cyclase"/>
</dbReference>
<dbReference type="InterPro" id="IPR041664">
    <property type="entry name" value="AAA_16"/>
</dbReference>
<dbReference type="Pfam" id="PF13191">
    <property type="entry name" value="AAA_16"/>
    <property type="match status" value="1"/>
</dbReference>
<dbReference type="GO" id="GO:0005737">
    <property type="term" value="C:cytoplasm"/>
    <property type="evidence" value="ECO:0007669"/>
    <property type="project" value="TreeGrafter"/>
</dbReference>
<sequence>LSLQIRIGINTGETLFGQVGGGAFRSYTVMGDTVNLASRLEHAARVGHILVGETTYALTRGAFHYTALPSMEIKGKREPVRAFEVVREKRADEILHQPAGTDYLIGREAELQRLRAALEEMGGGRGRLLAIVGDAGIGKSQLLAAFRRAGATAPSPAGEGEMESEPIWIVERCLSYEATAPYSLLSGLLRSLLDLDCEEELDRQKLLGALKATLEGSPGSFDDETRAEYLALLGQILGVQIANPYIAGLEAKVRRKLIGAMVRALAIARARPGGRPRPLVLVLEEMQWADSPSVDALDDLIDAIPGLPILLLLTYRPEWSHDWQARSFYDVIKLGELTPEQSRHFLRQQLPAAALPDAVADAIIVHCGNNPLLLEETAKSLQERRVLVPKKGEWTLTADVSLLNIPSTLRGIMMARMDRLSERDRAILQKAAIIGRTFTYAILATIVAPDGEERADASDGADALDDSLAALKAEEF</sequence>
<dbReference type="PANTHER" id="PTHR16305">
    <property type="entry name" value="TESTICULAR SOLUBLE ADENYLYL CYCLASE"/>
    <property type="match status" value="1"/>
</dbReference>
<feature type="non-terminal residue" evidence="4">
    <location>
        <position position="476"/>
    </location>
</feature>
<keyword evidence="1" id="KW-0547">Nucleotide-binding</keyword>
<dbReference type="AlphaFoldDB" id="A0A6J4UFF4"/>
<feature type="non-terminal residue" evidence="4">
    <location>
        <position position="1"/>
    </location>
</feature>
<dbReference type="Gene3D" id="3.40.50.300">
    <property type="entry name" value="P-loop containing nucleotide triphosphate hydrolases"/>
    <property type="match status" value="1"/>
</dbReference>
<dbReference type="EC" id="4.6.1.2" evidence="4"/>
<name>A0A6J4UFF4_9BACT</name>
<gene>
    <name evidence="4" type="ORF">AVDCRST_MAG88-561</name>
</gene>
<dbReference type="EMBL" id="CADCWM010000192">
    <property type="protein sequence ID" value="CAA9548234.1"/>
    <property type="molecule type" value="Genomic_DNA"/>
</dbReference>
<dbReference type="PROSITE" id="PS50125">
    <property type="entry name" value="GUANYLATE_CYCLASE_2"/>
    <property type="match status" value="1"/>
</dbReference>
<keyword evidence="4" id="KW-0456">Lyase</keyword>
<evidence type="ECO:0000256" key="2">
    <source>
        <dbReference type="ARBA" id="ARBA00022840"/>
    </source>
</evidence>